<evidence type="ECO:0000313" key="9">
    <source>
        <dbReference type="Proteomes" id="UP000053029"/>
    </source>
</evidence>
<dbReference type="GO" id="GO:0006281">
    <property type="term" value="P:DNA repair"/>
    <property type="evidence" value="ECO:0007669"/>
    <property type="project" value="UniProtKB-KW"/>
</dbReference>
<proteinExistence type="inferred from homology"/>
<dbReference type="GO" id="GO:0000712">
    <property type="term" value="P:resolution of meiotic recombination intermediates"/>
    <property type="evidence" value="ECO:0007669"/>
    <property type="project" value="TreeGrafter"/>
</dbReference>
<dbReference type="AlphaFoldDB" id="A0A0D2GVT6"/>
<dbReference type="PANTHER" id="PTHR28680">
    <property type="entry name" value="CENTROMERE PROTEIN X"/>
    <property type="match status" value="1"/>
</dbReference>
<dbReference type="InterPro" id="IPR009072">
    <property type="entry name" value="Histone-fold"/>
</dbReference>
<dbReference type="GO" id="GO:0003677">
    <property type="term" value="F:DNA binding"/>
    <property type="evidence" value="ECO:0007669"/>
    <property type="project" value="UniProtKB-KW"/>
</dbReference>
<evidence type="ECO:0000313" key="8">
    <source>
        <dbReference type="EMBL" id="KIW85048.1"/>
    </source>
</evidence>
<feature type="compositionally biased region" description="Acidic residues" evidence="7">
    <location>
        <begin position="111"/>
        <end position="154"/>
    </location>
</feature>
<protein>
    <submittedName>
        <fullName evidence="8">Uncharacterized protein</fullName>
    </submittedName>
</protein>
<evidence type="ECO:0000256" key="1">
    <source>
        <dbReference type="ARBA" id="ARBA00004123"/>
    </source>
</evidence>
<dbReference type="VEuPathDB" id="FungiDB:Z517_00436"/>
<keyword evidence="9" id="KW-1185">Reference proteome</keyword>
<accession>A0A0D2GVT6</accession>
<reference evidence="8 9" key="1">
    <citation type="submission" date="2015-01" db="EMBL/GenBank/DDBJ databases">
        <title>The Genome Sequence of Fonsecaea pedrosoi CBS 271.37.</title>
        <authorList>
            <consortium name="The Broad Institute Genomics Platform"/>
            <person name="Cuomo C."/>
            <person name="de Hoog S."/>
            <person name="Gorbushina A."/>
            <person name="Stielow B."/>
            <person name="Teixiera M."/>
            <person name="Abouelleil A."/>
            <person name="Chapman S.B."/>
            <person name="Priest M."/>
            <person name="Young S.K."/>
            <person name="Wortman J."/>
            <person name="Nusbaum C."/>
            <person name="Birren B."/>
        </authorList>
    </citation>
    <scope>NUCLEOTIDE SEQUENCE [LARGE SCALE GENOMIC DNA]</scope>
    <source>
        <strain evidence="8 9">CBS 271.37</strain>
    </source>
</reference>
<evidence type="ECO:0000256" key="3">
    <source>
        <dbReference type="ARBA" id="ARBA00022763"/>
    </source>
</evidence>
<dbReference type="Pfam" id="PF09415">
    <property type="entry name" value="CENP-X"/>
    <property type="match status" value="1"/>
</dbReference>
<dbReference type="InterPro" id="IPR018552">
    <property type="entry name" value="CENP-X"/>
</dbReference>
<dbReference type="EMBL" id="KN846969">
    <property type="protein sequence ID" value="KIW85048.1"/>
    <property type="molecule type" value="Genomic_DNA"/>
</dbReference>
<comment type="similarity">
    <text evidence="2">Belongs to the CENP-X/MHF2 family.</text>
</comment>
<gene>
    <name evidence="8" type="ORF">Z517_00436</name>
</gene>
<keyword evidence="4" id="KW-0238">DNA-binding</keyword>
<dbReference type="PANTHER" id="PTHR28680:SF1">
    <property type="entry name" value="CENTROMERE PROTEIN X"/>
    <property type="match status" value="1"/>
</dbReference>
<dbReference type="GO" id="GO:0051382">
    <property type="term" value="P:kinetochore assembly"/>
    <property type="evidence" value="ECO:0007669"/>
    <property type="project" value="InterPro"/>
</dbReference>
<name>A0A0D2GVT6_9EURO</name>
<dbReference type="RefSeq" id="XP_013288856.1">
    <property type="nucleotide sequence ID" value="XM_013433402.1"/>
</dbReference>
<dbReference type="Gene3D" id="1.10.20.10">
    <property type="entry name" value="Histone, subunit A"/>
    <property type="match status" value="1"/>
</dbReference>
<evidence type="ECO:0000256" key="6">
    <source>
        <dbReference type="ARBA" id="ARBA00023242"/>
    </source>
</evidence>
<comment type="subcellular location">
    <subcellularLocation>
        <location evidence="1">Nucleus</location>
    </subcellularLocation>
</comment>
<dbReference type="GO" id="GO:0071821">
    <property type="term" value="C:FANCM-MHF complex"/>
    <property type="evidence" value="ECO:0007669"/>
    <property type="project" value="TreeGrafter"/>
</dbReference>
<dbReference type="Proteomes" id="UP000053029">
    <property type="component" value="Unassembled WGS sequence"/>
</dbReference>
<evidence type="ECO:0000256" key="4">
    <source>
        <dbReference type="ARBA" id="ARBA00023125"/>
    </source>
</evidence>
<feature type="compositionally biased region" description="Acidic residues" evidence="7">
    <location>
        <begin position="89"/>
        <end position="104"/>
    </location>
</feature>
<keyword evidence="6" id="KW-0539">Nucleus</keyword>
<feature type="region of interest" description="Disordered" evidence="7">
    <location>
        <begin position="1"/>
        <end position="166"/>
    </location>
</feature>
<evidence type="ECO:0000256" key="5">
    <source>
        <dbReference type="ARBA" id="ARBA00023204"/>
    </source>
</evidence>
<dbReference type="CDD" id="cd22921">
    <property type="entry name" value="HFD_CENP-X"/>
    <property type="match status" value="1"/>
</dbReference>
<dbReference type="GeneID" id="25299926"/>
<evidence type="ECO:0000256" key="7">
    <source>
        <dbReference type="SAM" id="MobiDB-lite"/>
    </source>
</evidence>
<dbReference type="SUPFAM" id="SSF47113">
    <property type="entry name" value="Histone-fold"/>
    <property type="match status" value="1"/>
</dbReference>
<evidence type="ECO:0000256" key="2">
    <source>
        <dbReference type="ARBA" id="ARBA00009359"/>
    </source>
</evidence>
<keyword evidence="3" id="KW-0227">DNA damage</keyword>
<keyword evidence="5" id="KW-0234">DNA repair</keyword>
<organism evidence="8 9">
    <name type="scientific">Fonsecaea pedrosoi CBS 271.37</name>
    <dbReference type="NCBI Taxonomy" id="1442368"/>
    <lineage>
        <taxon>Eukaryota</taxon>
        <taxon>Fungi</taxon>
        <taxon>Dikarya</taxon>
        <taxon>Ascomycota</taxon>
        <taxon>Pezizomycotina</taxon>
        <taxon>Eurotiomycetes</taxon>
        <taxon>Chaetothyriomycetidae</taxon>
        <taxon>Chaetothyriales</taxon>
        <taxon>Herpotrichiellaceae</taxon>
        <taxon>Fonsecaea</taxon>
    </lineage>
</organism>
<dbReference type="OrthoDB" id="2500381at2759"/>
<sequence length="278" mass="30046">MAPSTTIRKPKNAFSPPRPGKSKVTKSTKEKGAATTKSAAARRSLGATGNSKVRRQHQQRNQRAGQKAKPQKTKRRGAAGTMRAILGESDADSDSSPEEEDNDGDGAGSDENVDTGVEEDESLGHEDDDDNDDDTNVQGEEDGEEEEEEEEEEASLSHDRDLNLSSPEPDFILAEVTTGGTGGNPTSSTSPSIPLPLIHRIMHAHFLKPDRTSLSADARHLIGKYADIFVKEAIRRCVDDKRERAAARGSGDNGLVGDTGWLEVEDLERIGVQLCLDF</sequence>
<dbReference type="GO" id="GO:0046982">
    <property type="term" value="F:protein heterodimerization activity"/>
    <property type="evidence" value="ECO:0007669"/>
    <property type="project" value="InterPro"/>
</dbReference>
<dbReference type="HOGENOM" id="CLU_997591_0_0_1"/>
<dbReference type="GO" id="GO:0031297">
    <property type="term" value="P:replication fork processing"/>
    <property type="evidence" value="ECO:0007669"/>
    <property type="project" value="TreeGrafter"/>
</dbReference>